<dbReference type="InterPro" id="IPR036396">
    <property type="entry name" value="Cyt_P450_sf"/>
</dbReference>
<dbReference type="InterPro" id="IPR050705">
    <property type="entry name" value="Cytochrome_P450_3A"/>
</dbReference>
<gene>
    <name evidence="6" type="ORF">J2Z43_000972</name>
</gene>
<dbReference type="PANTHER" id="PTHR24302">
    <property type="entry name" value="CYTOCHROME P450 FAMILY 3"/>
    <property type="match status" value="1"/>
</dbReference>
<accession>A0ABS4E9H9</accession>
<proteinExistence type="inferred from homology"/>
<dbReference type="EMBL" id="JAGGJX010000001">
    <property type="protein sequence ID" value="MBP1854582.1"/>
    <property type="molecule type" value="Genomic_DNA"/>
</dbReference>
<keyword evidence="2" id="KW-0349">Heme</keyword>
<keyword evidence="3" id="KW-0479">Metal-binding</keyword>
<name>A0ABS4E9H9_9FIRM</name>
<dbReference type="InterPro" id="IPR001128">
    <property type="entry name" value="Cyt_P450"/>
</dbReference>
<dbReference type="CDD" id="cd11067">
    <property type="entry name" value="CYP152"/>
    <property type="match status" value="1"/>
</dbReference>
<dbReference type="SUPFAM" id="SSF48264">
    <property type="entry name" value="Cytochrome P450"/>
    <property type="match status" value="1"/>
</dbReference>
<dbReference type="Gene3D" id="1.10.630.10">
    <property type="entry name" value="Cytochrome P450"/>
    <property type="match status" value="1"/>
</dbReference>
<reference evidence="6 7" key="1">
    <citation type="submission" date="2021-03" db="EMBL/GenBank/DDBJ databases">
        <title>Genomic Encyclopedia of Type Strains, Phase IV (KMG-IV): sequencing the most valuable type-strain genomes for metagenomic binning, comparative biology and taxonomic classification.</title>
        <authorList>
            <person name="Goeker M."/>
        </authorList>
    </citation>
    <scope>NUCLEOTIDE SEQUENCE [LARGE SCALE GENOMIC DNA]</scope>
    <source>
        <strain evidence="6 7">DSM 1289</strain>
    </source>
</reference>
<evidence type="ECO:0000313" key="6">
    <source>
        <dbReference type="EMBL" id="MBP1854582.1"/>
    </source>
</evidence>
<dbReference type="InterPro" id="IPR002401">
    <property type="entry name" value="Cyt_P450_E_grp-I"/>
</dbReference>
<evidence type="ECO:0000256" key="2">
    <source>
        <dbReference type="ARBA" id="ARBA00022617"/>
    </source>
</evidence>
<keyword evidence="6" id="KW-0575">Peroxidase</keyword>
<keyword evidence="5" id="KW-0408">Iron</keyword>
<keyword evidence="7" id="KW-1185">Reference proteome</keyword>
<keyword evidence="4 6" id="KW-0560">Oxidoreductase</keyword>
<comment type="caution">
    <text evidence="6">The sequence shown here is derived from an EMBL/GenBank/DDBJ whole genome shotgun (WGS) entry which is preliminary data.</text>
</comment>
<dbReference type="Pfam" id="PF00067">
    <property type="entry name" value="p450"/>
    <property type="match status" value="1"/>
</dbReference>
<dbReference type="GO" id="GO:0004601">
    <property type="term" value="F:peroxidase activity"/>
    <property type="evidence" value="ECO:0007669"/>
    <property type="project" value="UniProtKB-KW"/>
</dbReference>
<dbReference type="Proteomes" id="UP000767291">
    <property type="component" value="Unassembled WGS sequence"/>
</dbReference>
<dbReference type="EC" id="1.11.2.4" evidence="6"/>
<dbReference type="PRINTS" id="PR00463">
    <property type="entry name" value="EP450I"/>
</dbReference>
<protein>
    <submittedName>
        <fullName evidence="6">Fatty-acid peroxygenase</fullName>
        <ecNumber evidence="6">1.11.2.4</ecNumber>
    </submittedName>
</protein>
<dbReference type="RefSeq" id="WP_209456069.1">
    <property type="nucleotide sequence ID" value="NZ_BAAACS010000012.1"/>
</dbReference>
<evidence type="ECO:0000256" key="1">
    <source>
        <dbReference type="ARBA" id="ARBA00010617"/>
    </source>
</evidence>
<comment type="similarity">
    <text evidence="1">Belongs to the cytochrome P450 family.</text>
</comment>
<organism evidence="6 7">
    <name type="scientific">Metaclostridioides mangenotii</name>
    <dbReference type="NCBI Taxonomy" id="1540"/>
    <lineage>
        <taxon>Bacteria</taxon>
        <taxon>Bacillati</taxon>
        <taxon>Bacillota</taxon>
        <taxon>Clostridia</taxon>
        <taxon>Peptostreptococcales</taxon>
        <taxon>Peptostreptococcaceae</taxon>
        <taxon>Metaclostridioides</taxon>
    </lineage>
</organism>
<evidence type="ECO:0000313" key="7">
    <source>
        <dbReference type="Proteomes" id="UP000767291"/>
    </source>
</evidence>
<evidence type="ECO:0000256" key="5">
    <source>
        <dbReference type="ARBA" id="ARBA00023004"/>
    </source>
</evidence>
<evidence type="ECO:0000256" key="4">
    <source>
        <dbReference type="ARBA" id="ARBA00023002"/>
    </source>
</evidence>
<evidence type="ECO:0000256" key="3">
    <source>
        <dbReference type="ARBA" id="ARBA00022723"/>
    </source>
</evidence>
<sequence length="424" mass="48485">MSNTKQVPQDRSLDNTLALMREGYQFIKNRVNQYHSDIFETRLFGQKVICMSGEEAAKIFYDSELFIRKNATPKRIQKTLFGVGGVQSLDGEAHAHRKRLFLSLMTSTQQIRLANLVMEKWLDSVKNWEGVKKIVLFDVSNEILCSAACQWAGVPLLETEVKERAEDFSSMVSAFGAIGPQHWIGKRARARAEKWIRGVIEDVRAGKIKTEKGSALNAIAFHRELDGNQLDAQIAAVELINVLRPIVAISTFITFSALALYENPKCKEKLKTGESNEFKIFVQEVRRYYPFGPFLGARTRKDFIWNQCEFKEDMLVLLDIYGTNHDSRLWDKPDKFRPERFKERNENLFDFIPQGGSDPAKGHRCPGEGITIEIMKTSIDFLVNNIEFEVQDQDLGYSLEKMPTLPKSGFVMSNIKRKTPIGRE</sequence>
<dbReference type="PANTHER" id="PTHR24302:SF15">
    <property type="entry name" value="FATTY-ACID PEROXYGENASE"/>
    <property type="match status" value="1"/>
</dbReference>